<reference evidence="3" key="2">
    <citation type="journal article" date="2018" name="BMC Genomics">
        <title>A manually annotated Actinidia chinensis var. chinensis (kiwifruit) genome highlights the challenges associated with draft genomes and gene prediction in plants.</title>
        <authorList>
            <person name="Pilkington S.M."/>
            <person name="Crowhurst R."/>
            <person name="Hilario E."/>
            <person name="Nardozza S."/>
            <person name="Fraser L."/>
            <person name="Peng Y."/>
            <person name="Gunaseelan K."/>
            <person name="Simpson R."/>
            <person name="Tahir J."/>
            <person name="Deroles S.C."/>
            <person name="Templeton K."/>
            <person name="Luo Z."/>
            <person name="Davy M."/>
            <person name="Cheng C."/>
            <person name="McNeilage M."/>
            <person name="Scaglione D."/>
            <person name="Liu Y."/>
            <person name="Zhang Q."/>
            <person name="Datson P."/>
            <person name="De Silva N."/>
            <person name="Gardiner S.E."/>
            <person name="Bassett H."/>
            <person name="Chagne D."/>
            <person name="McCallum J."/>
            <person name="Dzierzon H."/>
            <person name="Deng C."/>
            <person name="Wang Y.Y."/>
            <person name="Barron L."/>
            <person name="Manako K."/>
            <person name="Bowen J."/>
            <person name="Foster T.M."/>
            <person name="Erridge Z.A."/>
            <person name="Tiffin H."/>
            <person name="Waite C.N."/>
            <person name="Davies K.M."/>
            <person name="Grierson E.P."/>
            <person name="Laing W.A."/>
            <person name="Kirk R."/>
            <person name="Chen X."/>
            <person name="Wood M."/>
            <person name="Montefiori M."/>
            <person name="Brummell D.A."/>
            <person name="Schwinn K.E."/>
            <person name="Catanach A."/>
            <person name="Fullerton C."/>
            <person name="Li D."/>
            <person name="Meiyalaghan S."/>
            <person name="Nieuwenhuizen N."/>
            <person name="Read N."/>
            <person name="Prakash R."/>
            <person name="Hunter D."/>
            <person name="Zhang H."/>
            <person name="McKenzie M."/>
            <person name="Knabel M."/>
            <person name="Harris A."/>
            <person name="Allan A.C."/>
            <person name="Gleave A."/>
            <person name="Chen A."/>
            <person name="Janssen B.J."/>
            <person name="Plunkett B."/>
            <person name="Ampomah-Dwamena C."/>
            <person name="Voogd C."/>
            <person name="Leif D."/>
            <person name="Lafferty D."/>
            <person name="Souleyre E.J.F."/>
            <person name="Varkonyi-Gasic E."/>
            <person name="Gambi F."/>
            <person name="Hanley J."/>
            <person name="Yao J.L."/>
            <person name="Cheung J."/>
            <person name="David K.M."/>
            <person name="Warren B."/>
            <person name="Marsh K."/>
            <person name="Snowden K.C."/>
            <person name="Lin-Wang K."/>
            <person name="Brian L."/>
            <person name="Martinez-Sanchez M."/>
            <person name="Wang M."/>
            <person name="Ileperuma N."/>
            <person name="Macnee N."/>
            <person name="Campin R."/>
            <person name="McAtee P."/>
            <person name="Drummond R.S.M."/>
            <person name="Espley R.V."/>
            <person name="Ireland H.S."/>
            <person name="Wu R."/>
            <person name="Atkinson R.G."/>
            <person name="Karunairetnam S."/>
            <person name="Bulley S."/>
            <person name="Chunkath S."/>
            <person name="Hanley Z."/>
            <person name="Storey R."/>
            <person name="Thrimawithana A.H."/>
            <person name="Thomson S."/>
            <person name="David C."/>
            <person name="Testolin R."/>
            <person name="Huang H."/>
            <person name="Hellens R.P."/>
            <person name="Schaffer R.J."/>
        </authorList>
    </citation>
    <scope>NUCLEOTIDE SEQUENCE [LARGE SCALE GENOMIC DNA]</scope>
    <source>
        <strain evidence="3">cv. Red5</strain>
    </source>
</reference>
<feature type="region of interest" description="Disordered" evidence="1">
    <location>
        <begin position="105"/>
        <end position="142"/>
    </location>
</feature>
<reference evidence="2 3" key="1">
    <citation type="submission" date="2017-07" db="EMBL/GenBank/DDBJ databases">
        <title>An improved, manually edited Actinidia chinensis var. chinensis (kiwifruit) genome highlights the challenges associated with draft genomes and gene prediction in plants.</title>
        <authorList>
            <person name="Pilkington S."/>
            <person name="Crowhurst R."/>
            <person name="Hilario E."/>
            <person name="Nardozza S."/>
            <person name="Fraser L."/>
            <person name="Peng Y."/>
            <person name="Gunaseelan K."/>
            <person name="Simpson R."/>
            <person name="Tahir J."/>
            <person name="Deroles S."/>
            <person name="Templeton K."/>
            <person name="Luo Z."/>
            <person name="Davy M."/>
            <person name="Cheng C."/>
            <person name="Mcneilage M."/>
            <person name="Scaglione D."/>
            <person name="Liu Y."/>
            <person name="Zhang Q."/>
            <person name="Datson P."/>
            <person name="De Silva N."/>
            <person name="Gardiner S."/>
            <person name="Bassett H."/>
            <person name="Chagne D."/>
            <person name="Mccallum J."/>
            <person name="Dzierzon H."/>
            <person name="Deng C."/>
            <person name="Wang Y.-Y."/>
            <person name="Barron N."/>
            <person name="Manako K."/>
            <person name="Bowen J."/>
            <person name="Foster T."/>
            <person name="Erridge Z."/>
            <person name="Tiffin H."/>
            <person name="Waite C."/>
            <person name="Davies K."/>
            <person name="Grierson E."/>
            <person name="Laing W."/>
            <person name="Kirk R."/>
            <person name="Chen X."/>
            <person name="Wood M."/>
            <person name="Montefiori M."/>
            <person name="Brummell D."/>
            <person name="Schwinn K."/>
            <person name="Catanach A."/>
            <person name="Fullerton C."/>
            <person name="Li D."/>
            <person name="Meiyalaghan S."/>
            <person name="Nieuwenhuizen N."/>
            <person name="Read N."/>
            <person name="Prakash R."/>
            <person name="Hunter D."/>
            <person name="Zhang H."/>
            <person name="Mckenzie M."/>
            <person name="Knabel M."/>
            <person name="Harris A."/>
            <person name="Allan A."/>
            <person name="Chen A."/>
            <person name="Janssen B."/>
            <person name="Plunkett B."/>
            <person name="Dwamena C."/>
            <person name="Voogd C."/>
            <person name="Leif D."/>
            <person name="Lafferty D."/>
            <person name="Souleyre E."/>
            <person name="Varkonyi-Gasic E."/>
            <person name="Gambi F."/>
            <person name="Hanley J."/>
            <person name="Yao J.-L."/>
            <person name="Cheung J."/>
            <person name="David K."/>
            <person name="Warren B."/>
            <person name="Marsh K."/>
            <person name="Snowden K."/>
            <person name="Lin-Wang K."/>
            <person name="Brian L."/>
            <person name="Martinez-Sanchez M."/>
            <person name="Wang M."/>
            <person name="Ileperuma N."/>
            <person name="Macnee N."/>
            <person name="Campin R."/>
            <person name="Mcatee P."/>
            <person name="Drummond R."/>
            <person name="Espley R."/>
            <person name="Ireland H."/>
            <person name="Wu R."/>
            <person name="Atkinson R."/>
            <person name="Karunairetnam S."/>
            <person name="Bulley S."/>
            <person name="Chunkath S."/>
            <person name="Hanley Z."/>
            <person name="Storey R."/>
            <person name="Thrimawithana A."/>
            <person name="Thomson S."/>
            <person name="David C."/>
            <person name="Testolin R."/>
        </authorList>
    </citation>
    <scope>NUCLEOTIDE SEQUENCE [LARGE SCALE GENOMIC DNA]</scope>
    <source>
        <strain evidence="3">cv. Red5</strain>
        <tissue evidence="2">Young leaf</tissue>
    </source>
</reference>
<name>A0A2R6PTZ5_ACTCC</name>
<dbReference type="InParanoid" id="A0A2R6PTZ5"/>
<evidence type="ECO:0000313" key="3">
    <source>
        <dbReference type="Proteomes" id="UP000241394"/>
    </source>
</evidence>
<keyword evidence="3" id="KW-1185">Reference proteome</keyword>
<sequence>MVIGAVFIGYASCMLQQGFGSSSLSKVVRQVQTEPQAQMSKEKPTPIVETVKDEQEAAWPSFGRLVIDLSKLAVEALGSVFFYFIPFGFSKGSKGGLTPLKDSLVMPKDEAKPPQVRKQRTPTPLSETRQAHTPHAGEKYSEMKPPKMRSFFVEQTQIFKTTRICRILWIWGGPSLWSA</sequence>
<organism evidence="2 3">
    <name type="scientific">Actinidia chinensis var. chinensis</name>
    <name type="common">Chinese soft-hair kiwi</name>
    <dbReference type="NCBI Taxonomy" id="1590841"/>
    <lineage>
        <taxon>Eukaryota</taxon>
        <taxon>Viridiplantae</taxon>
        <taxon>Streptophyta</taxon>
        <taxon>Embryophyta</taxon>
        <taxon>Tracheophyta</taxon>
        <taxon>Spermatophyta</taxon>
        <taxon>Magnoliopsida</taxon>
        <taxon>eudicotyledons</taxon>
        <taxon>Gunneridae</taxon>
        <taxon>Pentapetalae</taxon>
        <taxon>asterids</taxon>
        <taxon>Ericales</taxon>
        <taxon>Actinidiaceae</taxon>
        <taxon>Actinidia</taxon>
    </lineage>
</organism>
<dbReference type="PANTHER" id="PTHR13833:SF73">
    <property type="entry name" value="NHL DOMAIN-CONTAINING PROTEIN"/>
    <property type="match status" value="1"/>
</dbReference>
<dbReference type="PANTHER" id="PTHR13833">
    <property type="match status" value="1"/>
</dbReference>
<gene>
    <name evidence="2" type="ORF">CEY00_Acc26495</name>
</gene>
<dbReference type="AlphaFoldDB" id="A0A2R6PTZ5"/>
<dbReference type="OrthoDB" id="342730at2759"/>
<dbReference type="Proteomes" id="UP000241394">
    <property type="component" value="Chromosome LG23"/>
</dbReference>
<proteinExistence type="predicted"/>
<comment type="caution">
    <text evidence="2">The sequence shown here is derived from an EMBL/GenBank/DDBJ whole genome shotgun (WGS) entry which is preliminary data.</text>
</comment>
<dbReference type="STRING" id="1590841.A0A2R6PTZ5"/>
<evidence type="ECO:0000313" key="2">
    <source>
        <dbReference type="EMBL" id="PSR96443.1"/>
    </source>
</evidence>
<dbReference type="EMBL" id="NKQK01000023">
    <property type="protein sequence ID" value="PSR96443.1"/>
    <property type="molecule type" value="Genomic_DNA"/>
</dbReference>
<evidence type="ECO:0000256" key="1">
    <source>
        <dbReference type="SAM" id="MobiDB-lite"/>
    </source>
</evidence>
<accession>A0A2R6PTZ5</accession>
<dbReference type="Gramene" id="PSR96443">
    <property type="protein sequence ID" value="PSR96443"/>
    <property type="gene ID" value="CEY00_Acc26495"/>
</dbReference>
<protein>
    <submittedName>
        <fullName evidence="2">THAP domain-containing protein</fullName>
    </submittedName>
</protein>